<keyword evidence="7" id="KW-1185">Reference proteome</keyword>
<dbReference type="GO" id="GO:0045892">
    <property type="term" value="P:negative regulation of DNA-templated transcription"/>
    <property type="evidence" value="ECO:0007669"/>
    <property type="project" value="TreeGrafter"/>
</dbReference>
<accession>A0A099CX49</accession>
<reference evidence="5 7" key="1">
    <citation type="submission" date="2014-09" db="EMBL/GenBank/DDBJ databases">
        <title>Xanthomonadaceae 3.5X direct submission.</title>
        <authorList>
            <person name="Fang T."/>
            <person name="Wang H."/>
        </authorList>
    </citation>
    <scope>NUCLEOTIDE SEQUENCE [LARGE SCALE GENOMIC DNA]</scope>
    <source>
        <strain evidence="5 7">3.5X</strain>
    </source>
</reference>
<dbReference type="GO" id="GO:0003677">
    <property type="term" value="F:DNA binding"/>
    <property type="evidence" value="ECO:0007669"/>
    <property type="project" value="UniProtKB-KW"/>
</dbReference>
<dbReference type="EMBL" id="JROI01000011">
    <property type="protein sequence ID" value="KGI77565.1"/>
    <property type="molecule type" value="Genomic_DNA"/>
</dbReference>
<dbReference type="STRING" id="1543381.LF63_0109600"/>
<name>A0A099CX49_9GAMM</name>
<dbReference type="Pfam" id="PF00392">
    <property type="entry name" value="GntR"/>
    <property type="match status" value="1"/>
</dbReference>
<dbReference type="InterPro" id="IPR036390">
    <property type="entry name" value="WH_DNA-bd_sf"/>
</dbReference>
<organism evidence="5 7">
    <name type="scientific">Oleiagrimonas soli</name>
    <dbReference type="NCBI Taxonomy" id="1543381"/>
    <lineage>
        <taxon>Bacteria</taxon>
        <taxon>Pseudomonadati</taxon>
        <taxon>Pseudomonadota</taxon>
        <taxon>Gammaproteobacteria</taxon>
        <taxon>Lysobacterales</taxon>
        <taxon>Rhodanobacteraceae</taxon>
        <taxon>Oleiagrimonas</taxon>
    </lineage>
</organism>
<evidence type="ECO:0000256" key="3">
    <source>
        <dbReference type="ARBA" id="ARBA00023163"/>
    </source>
</evidence>
<gene>
    <name evidence="6" type="ORF">HNQ86_000298</name>
    <name evidence="5" type="ORF">LF63_0109600</name>
</gene>
<dbReference type="RefSeq" id="WP_043101351.1">
    <property type="nucleotide sequence ID" value="NZ_JACHET010000001.1"/>
</dbReference>
<dbReference type="InterPro" id="IPR028978">
    <property type="entry name" value="Chorismate_lyase_/UTRA_dom_sf"/>
</dbReference>
<dbReference type="AlphaFoldDB" id="A0A099CX49"/>
<dbReference type="GO" id="GO:0003700">
    <property type="term" value="F:DNA-binding transcription factor activity"/>
    <property type="evidence" value="ECO:0007669"/>
    <property type="project" value="InterPro"/>
</dbReference>
<evidence type="ECO:0000313" key="7">
    <source>
        <dbReference type="Proteomes" id="UP000029708"/>
    </source>
</evidence>
<dbReference type="SUPFAM" id="SSF64288">
    <property type="entry name" value="Chorismate lyase-like"/>
    <property type="match status" value="1"/>
</dbReference>
<evidence type="ECO:0000313" key="8">
    <source>
        <dbReference type="Proteomes" id="UP000560000"/>
    </source>
</evidence>
<dbReference type="HOGENOM" id="CLU_063236_3_1_6"/>
<keyword evidence="3" id="KW-0804">Transcription</keyword>
<dbReference type="EMBL" id="JACHET010000001">
    <property type="protein sequence ID" value="MBB6182953.1"/>
    <property type="molecule type" value="Genomic_DNA"/>
</dbReference>
<keyword evidence="1" id="KW-0805">Transcription regulation</keyword>
<dbReference type="InterPro" id="IPR036388">
    <property type="entry name" value="WH-like_DNA-bd_sf"/>
</dbReference>
<dbReference type="PANTHER" id="PTHR44846">
    <property type="entry name" value="MANNOSYL-D-GLYCERATE TRANSPORT/METABOLISM SYSTEM REPRESSOR MNGR-RELATED"/>
    <property type="match status" value="1"/>
</dbReference>
<dbReference type="Proteomes" id="UP000029708">
    <property type="component" value="Unassembled WGS sequence"/>
</dbReference>
<dbReference type="CDD" id="cd07377">
    <property type="entry name" value="WHTH_GntR"/>
    <property type="match status" value="1"/>
</dbReference>
<protein>
    <submittedName>
        <fullName evidence="5">GntR family transcriptional regulator</fullName>
    </submittedName>
</protein>
<evidence type="ECO:0000256" key="2">
    <source>
        <dbReference type="ARBA" id="ARBA00023125"/>
    </source>
</evidence>
<evidence type="ECO:0000256" key="1">
    <source>
        <dbReference type="ARBA" id="ARBA00023015"/>
    </source>
</evidence>
<dbReference type="PRINTS" id="PR00035">
    <property type="entry name" value="HTHGNTR"/>
</dbReference>
<reference evidence="6 8" key="2">
    <citation type="submission" date="2020-08" db="EMBL/GenBank/DDBJ databases">
        <title>Genomic Encyclopedia of Type Strains, Phase IV (KMG-IV): sequencing the most valuable type-strain genomes for metagenomic binning, comparative biology and taxonomic classification.</title>
        <authorList>
            <person name="Goeker M."/>
        </authorList>
    </citation>
    <scope>NUCLEOTIDE SEQUENCE [LARGE SCALE GENOMIC DNA]</scope>
    <source>
        <strain evidence="6 8">DSM 107085</strain>
    </source>
</reference>
<evidence type="ECO:0000259" key="4">
    <source>
        <dbReference type="PROSITE" id="PS50949"/>
    </source>
</evidence>
<dbReference type="Gene3D" id="1.10.10.10">
    <property type="entry name" value="Winged helix-like DNA-binding domain superfamily/Winged helix DNA-binding domain"/>
    <property type="match status" value="1"/>
</dbReference>
<sequence length="251" mass="28035">MESALHDEYRRQAEDTHAPAYLRLRRAIRTSVERGALGPGHALPSERELARQLELSRVTVRKALAGLVEDGVLTQRHGAGTFVAERIVKPLSKLTSFTGDLRARGLNPRSVFMEREIGEVTPEEAMALNLSPGALVVRLYRLRYGSDEPLAVERSAIPQDIVNDPEMIEDSLYEVLEKLGCRPVRALQRLRAVNFNAEQARLLDVPEGSAGLALERRTFIANGRLVEYTRSWYRGDAYDFVAELQGEPSNG</sequence>
<dbReference type="Gene3D" id="3.40.1410.10">
    <property type="entry name" value="Chorismate lyase-like"/>
    <property type="match status" value="1"/>
</dbReference>
<feature type="domain" description="HTH gntR-type" evidence="4">
    <location>
        <begin position="18"/>
        <end position="86"/>
    </location>
</feature>
<evidence type="ECO:0000313" key="5">
    <source>
        <dbReference type="EMBL" id="KGI77565.1"/>
    </source>
</evidence>
<comment type="caution">
    <text evidence="5">The sequence shown here is derived from an EMBL/GenBank/DDBJ whole genome shotgun (WGS) entry which is preliminary data.</text>
</comment>
<dbReference type="Proteomes" id="UP000560000">
    <property type="component" value="Unassembled WGS sequence"/>
</dbReference>
<dbReference type="PROSITE" id="PS50949">
    <property type="entry name" value="HTH_GNTR"/>
    <property type="match status" value="1"/>
</dbReference>
<keyword evidence="2" id="KW-0238">DNA-binding</keyword>
<dbReference type="OrthoDB" id="6626198at2"/>
<dbReference type="InterPro" id="IPR000524">
    <property type="entry name" value="Tscrpt_reg_HTH_GntR"/>
</dbReference>
<dbReference type="SUPFAM" id="SSF46785">
    <property type="entry name" value="Winged helix' DNA-binding domain"/>
    <property type="match status" value="1"/>
</dbReference>
<dbReference type="InterPro" id="IPR011663">
    <property type="entry name" value="UTRA"/>
</dbReference>
<dbReference type="SMART" id="SM00345">
    <property type="entry name" value="HTH_GNTR"/>
    <property type="match status" value="1"/>
</dbReference>
<dbReference type="PANTHER" id="PTHR44846:SF1">
    <property type="entry name" value="MANNOSYL-D-GLYCERATE TRANSPORT_METABOLISM SYSTEM REPRESSOR MNGR-RELATED"/>
    <property type="match status" value="1"/>
</dbReference>
<dbReference type="InterPro" id="IPR050679">
    <property type="entry name" value="Bact_HTH_transcr_reg"/>
</dbReference>
<dbReference type="Pfam" id="PF07702">
    <property type="entry name" value="UTRA"/>
    <property type="match status" value="1"/>
</dbReference>
<proteinExistence type="predicted"/>
<dbReference type="SMART" id="SM00866">
    <property type="entry name" value="UTRA"/>
    <property type="match status" value="1"/>
</dbReference>
<evidence type="ECO:0000313" key="6">
    <source>
        <dbReference type="EMBL" id="MBB6182953.1"/>
    </source>
</evidence>